<keyword evidence="3 6" id="KW-1133">Transmembrane helix</keyword>
<dbReference type="InterPro" id="IPR001750">
    <property type="entry name" value="ND/Mrp_TM"/>
</dbReference>
<dbReference type="PANTHER" id="PTHR42829">
    <property type="entry name" value="NADH-UBIQUINONE OXIDOREDUCTASE CHAIN 5"/>
    <property type="match status" value="1"/>
</dbReference>
<feature type="transmembrane region" description="Helical" evidence="6">
    <location>
        <begin position="177"/>
        <end position="195"/>
    </location>
</feature>
<feature type="transmembrane region" description="Helical" evidence="6">
    <location>
        <begin position="315"/>
        <end position="338"/>
    </location>
</feature>
<dbReference type="GO" id="GO:0042773">
    <property type="term" value="P:ATP synthesis coupled electron transport"/>
    <property type="evidence" value="ECO:0007669"/>
    <property type="project" value="InterPro"/>
</dbReference>
<dbReference type="InterPro" id="IPR003945">
    <property type="entry name" value="NU5C-like"/>
</dbReference>
<dbReference type="GO" id="GO:0016020">
    <property type="term" value="C:membrane"/>
    <property type="evidence" value="ECO:0007669"/>
    <property type="project" value="UniProtKB-SubCell"/>
</dbReference>
<dbReference type="Gene3D" id="1.20.5.2700">
    <property type="match status" value="1"/>
</dbReference>
<dbReference type="GO" id="GO:0012505">
    <property type="term" value="C:endomembrane system"/>
    <property type="evidence" value="ECO:0007669"/>
    <property type="project" value="UniProtKB-SubCell"/>
</dbReference>
<feature type="domain" description="NADH:quinone oxidoreductase/Mrp antiporter transmembrane" evidence="7">
    <location>
        <begin position="131"/>
        <end position="428"/>
    </location>
</feature>
<reference evidence="9" key="1">
    <citation type="journal article" date="2020" name="mSystems">
        <title>Genome- and Community-Level Interaction Insights into Carbon Utilization and Element Cycling Functions of Hydrothermarchaeota in Hydrothermal Sediment.</title>
        <authorList>
            <person name="Zhou Z."/>
            <person name="Liu Y."/>
            <person name="Xu W."/>
            <person name="Pan J."/>
            <person name="Luo Z.H."/>
            <person name="Li M."/>
        </authorList>
    </citation>
    <scope>NUCLEOTIDE SEQUENCE [LARGE SCALE GENOMIC DNA]</scope>
    <source>
        <strain evidence="9">HyVt-533</strain>
    </source>
</reference>
<dbReference type="Proteomes" id="UP000886101">
    <property type="component" value="Unassembled WGS sequence"/>
</dbReference>
<evidence type="ECO:0000256" key="3">
    <source>
        <dbReference type="ARBA" id="ARBA00022989"/>
    </source>
</evidence>
<dbReference type="GO" id="GO:0015990">
    <property type="term" value="P:electron transport coupled proton transport"/>
    <property type="evidence" value="ECO:0007669"/>
    <property type="project" value="TreeGrafter"/>
</dbReference>
<evidence type="ECO:0000259" key="7">
    <source>
        <dbReference type="Pfam" id="PF00361"/>
    </source>
</evidence>
<evidence type="ECO:0000313" key="9">
    <source>
        <dbReference type="EMBL" id="HHI97430.1"/>
    </source>
</evidence>
<feature type="transmembrane region" description="Helical" evidence="6">
    <location>
        <begin position="382"/>
        <end position="403"/>
    </location>
</feature>
<feature type="transmembrane region" description="Helical" evidence="6">
    <location>
        <begin position="631"/>
        <end position="649"/>
    </location>
</feature>
<feature type="transmembrane region" description="Helical" evidence="6">
    <location>
        <begin position="6"/>
        <end position="25"/>
    </location>
</feature>
<evidence type="ECO:0000256" key="6">
    <source>
        <dbReference type="SAM" id="Phobius"/>
    </source>
</evidence>
<comment type="caution">
    <text evidence="9">The sequence shown here is derived from an EMBL/GenBank/DDBJ whole genome shotgun (WGS) entry which is preliminary data.</text>
</comment>
<feature type="transmembrane region" description="Helical" evidence="6">
    <location>
        <begin position="468"/>
        <end position="488"/>
    </location>
</feature>
<evidence type="ECO:0000256" key="4">
    <source>
        <dbReference type="ARBA" id="ARBA00023136"/>
    </source>
</evidence>
<dbReference type="Pfam" id="PF00662">
    <property type="entry name" value="Proton_antipo_N"/>
    <property type="match status" value="1"/>
</dbReference>
<dbReference type="InterPro" id="IPR001516">
    <property type="entry name" value="Proton_antipo_N"/>
</dbReference>
<keyword evidence="4 6" id="KW-0472">Membrane</keyword>
<comment type="subcellular location">
    <subcellularLocation>
        <location evidence="1">Endomembrane system</location>
        <topology evidence="1">Multi-pass membrane protein</topology>
    </subcellularLocation>
    <subcellularLocation>
        <location evidence="5">Membrane</location>
        <topology evidence="5">Multi-pass membrane protein</topology>
    </subcellularLocation>
</comment>
<organism evidence="9">
    <name type="scientific">Thermodesulfatator atlanticus</name>
    <dbReference type="NCBI Taxonomy" id="501497"/>
    <lineage>
        <taxon>Bacteria</taxon>
        <taxon>Pseudomonadati</taxon>
        <taxon>Thermodesulfobacteriota</taxon>
        <taxon>Thermodesulfobacteria</taxon>
        <taxon>Thermodesulfobacteriales</taxon>
        <taxon>Thermodesulfatatoraceae</taxon>
        <taxon>Thermodesulfatator</taxon>
    </lineage>
</organism>
<feature type="transmembrane region" description="Helical" evidence="6">
    <location>
        <begin position="32"/>
        <end position="50"/>
    </location>
</feature>
<sequence>MKYVVWIPLLPLIAATITLLFGRWYIRRQAHWLPCIAVFTSFLISLKALFDVIGGARANFDLYSWVIADTFKVGVGFQVDPLSVMMLAMVTCLSFLIHVYSIGYMEDDPGYYRFFAYISLFTFSMLMLVSANNFLQLFFGWEAVGLCSYLLIGFWYQKKSAADAAKKAFIVNRFGDFGFALGVFLVFVTFGTIYYEPVFARVHEIAHATVNLFGHDILLPTLIAVLLFCGAMGKSAQFPLHVWLPDAMEGPTPVSALIHAATMVTAGVFMVSRCHEIFELSNVAMAVVAAAGTFTCFMAATIAPTQFDIKRVIAYSTLSQLGYMFMACGVGAFAAGMFHLFTHAYFKALLFLGAGSVMHAMHHAPDPTDMRYMGGLKKYMPITFITFFIASLSISGVPGLAGFFSKDEILWSAFASAYPWGKIVWLVGTLVAGLTAFYSFRVVFMTFYGEFRGREVLHGHEPHESPKVMTIPLMILAVGAVVTGWIGIPHVLGGENHFAKFMEPVLGHPHFHLPHGWEEKEALLELLLMAVSTAMGLLGIYVAYLVYIKRPELQRLVPERWPTLYRYLYRKWYWDEIYHALIVRPTFFTARAIVQGVLDSIFIEGVVNGVPDMIRRGGETLRRVQNGVVHTYALIMATGAAVILLLIYLF</sequence>
<feature type="transmembrane region" description="Helical" evidence="6">
    <location>
        <begin position="283"/>
        <end position="303"/>
    </location>
</feature>
<feature type="transmembrane region" description="Helical" evidence="6">
    <location>
        <begin position="526"/>
        <end position="547"/>
    </location>
</feature>
<evidence type="ECO:0000256" key="2">
    <source>
        <dbReference type="ARBA" id="ARBA00022692"/>
    </source>
</evidence>
<evidence type="ECO:0000256" key="1">
    <source>
        <dbReference type="ARBA" id="ARBA00004127"/>
    </source>
</evidence>
<dbReference type="GO" id="GO:0008137">
    <property type="term" value="F:NADH dehydrogenase (ubiquinone) activity"/>
    <property type="evidence" value="ECO:0007669"/>
    <property type="project" value="InterPro"/>
</dbReference>
<feature type="transmembrane region" description="Helical" evidence="6">
    <location>
        <begin position="423"/>
        <end position="448"/>
    </location>
</feature>
<dbReference type="Pfam" id="PF00361">
    <property type="entry name" value="Proton_antipo_M"/>
    <property type="match status" value="1"/>
</dbReference>
<feature type="transmembrane region" description="Helical" evidence="6">
    <location>
        <begin position="82"/>
        <end position="102"/>
    </location>
</feature>
<feature type="transmembrane region" description="Helical" evidence="6">
    <location>
        <begin position="137"/>
        <end position="156"/>
    </location>
</feature>
<dbReference type="GO" id="GO:0003954">
    <property type="term" value="F:NADH dehydrogenase activity"/>
    <property type="evidence" value="ECO:0007669"/>
    <property type="project" value="TreeGrafter"/>
</dbReference>
<keyword evidence="2 5" id="KW-0812">Transmembrane</keyword>
<dbReference type="NCBIfam" id="TIGR01974">
    <property type="entry name" value="NDH_I_L"/>
    <property type="match status" value="1"/>
</dbReference>
<dbReference type="AlphaFoldDB" id="A0A7V5P075"/>
<dbReference type="InterPro" id="IPR018393">
    <property type="entry name" value="NADHpl_OxRdtase_5_subgr"/>
</dbReference>
<dbReference type="PRINTS" id="PR01434">
    <property type="entry name" value="NADHDHGNASE5"/>
</dbReference>
<name>A0A7V5P075_9BACT</name>
<feature type="transmembrane region" description="Helical" evidence="6">
    <location>
        <begin position="114"/>
        <end position="131"/>
    </location>
</feature>
<dbReference type="PRINTS" id="PR01435">
    <property type="entry name" value="NPOXDRDTASE5"/>
</dbReference>
<evidence type="ECO:0000256" key="5">
    <source>
        <dbReference type="RuleBase" id="RU000320"/>
    </source>
</evidence>
<proteinExistence type="predicted"/>
<feature type="transmembrane region" description="Helical" evidence="6">
    <location>
        <begin position="215"/>
        <end position="233"/>
    </location>
</feature>
<dbReference type="GO" id="GO:0048038">
    <property type="term" value="F:quinone binding"/>
    <property type="evidence" value="ECO:0007669"/>
    <property type="project" value="UniProtKB-KW"/>
</dbReference>
<evidence type="ECO:0000259" key="8">
    <source>
        <dbReference type="Pfam" id="PF00662"/>
    </source>
</evidence>
<protein>
    <submittedName>
        <fullName evidence="9">NADH-quinone oxidoreductase subunit L</fullName>
    </submittedName>
</protein>
<dbReference type="NCBIfam" id="NF005141">
    <property type="entry name" value="PRK06590.1"/>
    <property type="match status" value="1"/>
</dbReference>
<feature type="domain" description="NADH-Ubiquinone oxidoreductase (complex I) chain 5 N-terminal" evidence="8">
    <location>
        <begin position="65"/>
        <end position="115"/>
    </location>
</feature>
<gene>
    <name evidence="9" type="ORF">ENJ96_06220</name>
</gene>
<accession>A0A7V5P075</accession>
<dbReference type="EMBL" id="DROK01000177">
    <property type="protein sequence ID" value="HHI97430.1"/>
    <property type="molecule type" value="Genomic_DNA"/>
</dbReference>
<dbReference type="PANTHER" id="PTHR42829:SF2">
    <property type="entry name" value="NADH-UBIQUINONE OXIDOREDUCTASE CHAIN 5"/>
    <property type="match status" value="1"/>
</dbReference>